<comment type="caution">
    <text evidence="2">The sequence shown here is derived from an EMBL/GenBank/DDBJ whole genome shotgun (WGS) entry which is preliminary data.</text>
</comment>
<dbReference type="Proteomes" id="UP000478493">
    <property type="component" value="Unassembled WGS sequence"/>
</dbReference>
<protein>
    <submittedName>
        <fullName evidence="2">Uncharacterized protein</fullName>
    </submittedName>
</protein>
<keyword evidence="1" id="KW-0732">Signal</keyword>
<sequence length="124" mass="13800">MKKFLSMTLLLTAMFLTFSACSSDDDETTYTVVFNAYQGISTTLRIFECNDNGEKIGNNSIQLKTGEQQTFTASSSTSKVKIYISRESTMGNTNKWVQQVFLLNKGENTTITIDDKTIVGPNEP</sequence>
<evidence type="ECO:0000313" key="2">
    <source>
        <dbReference type="EMBL" id="KAA4529876.1"/>
    </source>
</evidence>
<organism evidence="2 3">
    <name type="scientific">Bacteroides ovatus</name>
    <dbReference type="NCBI Taxonomy" id="28116"/>
    <lineage>
        <taxon>Bacteria</taxon>
        <taxon>Pseudomonadati</taxon>
        <taxon>Bacteroidota</taxon>
        <taxon>Bacteroidia</taxon>
        <taxon>Bacteroidales</taxon>
        <taxon>Bacteroidaceae</taxon>
        <taxon>Bacteroides</taxon>
    </lineage>
</organism>
<feature type="signal peptide" evidence="1">
    <location>
        <begin position="1"/>
        <end position="22"/>
    </location>
</feature>
<name>A0A5M5LXR0_BACOV</name>
<proteinExistence type="predicted"/>
<gene>
    <name evidence="2" type="ORF">F3B85_20920</name>
</gene>
<feature type="chain" id="PRO_5030133154" evidence="1">
    <location>
        <begin position="23"/>
        <end position="124"/>
    </location>
</feature>
<accession>A0A5M5LXR0</accession>
<reference evidence="2 3" key="1">
    <citation type="journal article" date="2019" name="Nat. Med.">
        <title>A library of human gut bacterial isolates paired with longitudinal multiomics data enables mechanistic microbiome research.</title>
        <authorList>
            <person name="Poyet M."/>
            <person name="Groussin M."/>
            <person name="Gibbons S.M."/>
            <person name="Avila-Pacheco J."/>
            <person name="Jiang X."/>
            <person name="Kearney S.M."/>
            <person name="Perrotta A.R."/>
            <person name="Berdy B."/>
            <person name="Zhao S."/>
            <person name="Lieberman T.D."/>
            <person name="Swanson P.K."/>
            <person name="Smith M."/>
            <person name="Roesemann S."/>
            <person name="Alexander J.E."/>
            <person name="Rich S.A."/>
            <person name="Livny J."/>
            <person name="Vlamakis H."/>
            <person name="Clish C."/>
            <person name="Bullock K."/>
            <person name="Deik A."/>
            <person name="Scott J."/>
            <person name="Pierce K.A."/>
            <person name="Xavier R.J."/>
            <person name="Alm E.J."/>
        </authorList>
    </citation>
    <scope>NUCLEOTIDE SEQUENCE [LARGE SCALE GENOMIC DNA]</scope>
    <source>
        <strain evidence="2 3">BIOML-A41</strain>
    </source>
</reference>
<dbReference type="EMBL" id="VWGP01000019">
    <property type="protein sequence ID" value="KAA4529876.1"/>
    <property type="molecule type" value="Genomic_DNA"/>
</dbReference>
<dbReference type="RefSeq" id="WP_004304784.1">
    <property type="nucleotide sequence ID" value="NZ_CABKQC010000004.1"/>
</dbReference>
<evidence type="ECO:0000256" key="1">
    <source>
        <dbReference type="SAM" id="SignalP"/>
    </source>
</evidence>
<evidence type="ECO:0000313" key="3">
    <source>
        <dbReference type="Proteomes" id="UP000478493"/>
    </source>
</evidence>
<dbReference type="AlphaFoldDB" id="A0A5M5LXR0"/>
<dbReference type="PROSITE" id="PS51257">
    <property type="entry name" value="PROKAR_LIPOPROTEIN"/>
    <property type="match status" value="1"/>
</dbReference>